<dbReference type="InterPro" id="IPR013780">
    <property type="entry name" value="Glyco_hydro_b"/>
</dbReference>
<dbReference type="UniPathway" id="UPA00667"/>
<feature type="chain" id="PRO_5021451012" description="non-reducing end alpha-L-arabinofuranosidase" evidence="8">
    <location>
        <begin position="19"/>
        <end position="634"/>
    </location>
</feature>
<dbReference type="SUPFAM" id="SSF51445">
    <property type="entry name" value="(Trans)glycosidases"/>
    <property type="match status" value="1"/>
</dbReference>
<dbReference type="Gene3D" id="3.20.20.80">
    <property type="entry name" value="Glycosidases"/>
    <property type="match status" value="1"/>
</dbReference>
<dbReference type="PANTHER" id="PTHR31776:SF0">
    <property type="entry name" value="ALPHA-L-ARABINOFURANOSIDASE 1"/>
    <property type="match status" value="1"/>
</dbReference>
<evidence type="ECO:0000256" key="6">
    <source>
        <dbReference type="ARBA" id="ARBA00022801"/>
    </source>
</evidence>
<dbReference type="EC" id="3.2.1.55" evidence="4"/>
<dbReference type="Pfam" id="PF06964">
    <property type="entry name" value="Alpha-L-AF_C"/>
    <property type="match status" value="1"/>
</dbReference>
<dbReference type="InterPro" id="IPR051563">
    <property type="entry name" value="Glycosyl_Hydrolase_51"/>
</dbReference>
<evidence type="ECO:0000256" key="1">
    <source>
        <dbReference type="ARBA" id="ARBA00001462"/>
    </source>
</evidence>
<feature type="domain" description="Alpha-L-arabinofuranosidase C-terminal" evidence="9">
    <location>
        <begin position="444"/>
        <end position="625"/>
    </location>
</feature>
<keyword evidence="5 8" id="KW-0732">Signal</keyword>
<evidence type="ECO:0000256" key="2">
    <source>
        <dbReference type="ARBA" id="ARBA00004834"/>
    </source>
</evidence>
<evidence type="ECO:0000259" key="9">
    <source>
        <dbReference type="SMART" id="SM00813"/>
    </source>
</evidence>
<comment type="similarity">
    <text evidence="3">Belongs to the glycosyl hydrolase 51 family.</text>
</comment>
<evidence type="ECO:0000256" key="3">
    <source>
        <dbReference type="ARBA" id="ARBA00007186"/>
    </source>
</evidence>
<gene>
    <name evidence="10" type="ORF">BD410DRAFT_792031</name>
</gene>
<comment type="pathway">
    <text evidence="2">Glycan metabolism; L-arabinan degradation.</text>
</comment>
<sequence>MFHLVVLIVSLFLTKVFAQSFTITVNGTSSHPIPKTLYGWMWESGDGGLYAELLQNRAFQQVTPNTAAALNAWSTVNGASIVVVNNTASLSSALPNSLKVAIPATATGPIGVSNSGFFGINVNASWTYNGSFYYKVPSGSNVKGAFTASLKSSTGAVLASTTVGINPAATDWAQVAFKLTPRTNPADTNNVFSVTVDGADNAGQTFYFAFFSLFPPTYKNRPNGMRIDLAEVLAETQPGFFRYPGGNNLGETIAGRWNWRNTVGPLIDRPGRLGDWSYINTDGIGLKEYLDFLEDVGMPSIMAIWAGYALNKESAPEDQLAQYIQEAADQINFVIGDPAKSSAAALRASLGHPAPYPLTCVEVGNEDFFAADTYSAYRWHDFVGNLSIQFPQIQFMATTHVNSPRLTPKPAMYDLHVYDSPTWFVQNAFYYDGFARDGTKYFEGEYAAYKSLNGTRVTWPTVAGSVAEAAFLTGLERNADIVFAASYAPLLQNIASYQWHPDLIAFDTKSVFRSTSFYVQKMFSLNKGDVYLPSTLPSKAGSVFWSVTRRLATNELLIKIANANTTTATLTFNLPYKTISSTGTATILTGGQDVSNLPTSSNTVVPTTATFKPAKTFTYTAGAWSVHVLSFVAS</sequence>
<evidence type="ECO:0000313" key="10">
    <source>
        <dbReference type="EMBL" id="TDL19640.1"/>
    </source>
</evidence>
<dbReference type="VEuPathDB" id="FungiDB:BD410DRAFT_792031"/>
<evidence type="ECO:0000256" key="5">
    <source>
        <dbReference type="ARBA" id="ARBA00022729"/>
    </source>
</evidence>
<evidence type="ECO:0000256" key="8">
    <source>
        <dbReference type="SAM" id="SignalP"/>
    </source>
</evidence>
<dbReference type="SMART" id="SM00813">
    <property type="entry name" value="Alpha-L-AF_C"/>
    <property type="match status" value="1"/>
</dbReference>
<proteinExistence type="inferred from homology"/>
<keyword evidence="6" id="KW-0378">Hydrolase</keyword>
<dbReference type="GO" id="GO:0046556">
    <property type="term" value="F:alpha-L-arabinofuranosidase activity"/>
    <property type="evidence" value="ECO:0007669"/>
    <property type="project" value="UniProtKB-EC"/>
</dbReference>
<dbReference type="PANTHER" id="PTHR31776">
    <property type="entry name" value="ALPHA-L-ARABINOFURANOSIDASE 1"/>
    <property type="match status" value="1"/>
</dbReference>
<dbReference type="OrthoDB" id="406864at2759"/>
<keyword evidence="11" id="KW-1185">Reference proteome</keyword>
<dbReference type="InterPro" id="IPR055235">
    <property type="entry name" value="ASD1_cat"/>
</dbReference>
<evidence type="ECO:0000256" key="7">
    <source>
        <dbReference type="ARBA" id="ARBA00023180"/>
    </source>
</evidence>
<name>A0A4Y7PYM7_9AGAM</name>
<dbReference type="AlphaFoldDB" id="A0A4Y7PYM7"/>
<dbReference type="EMBL" id="ML170195">
    <property type="protein sequence ID" value="TDL19640.1"/>
    <property type="molecule type" value="Genomic_DNA"/>
</dbReference>
<dbReference type="Proteomes" id="UP000294933">
    <property type="component" value="Unassembled WGS sequence"/>
</dbReference>
<dbReference type="Pfam" id="PF22848">
    <property type="entry name" value="ASD1_dom"/>
    <property type="match status" value="1"/>
</dbReference>
<evidence type="ECO:0000256" key="4">
    <source>
        <dbReference type="ARBA" id="ARBA00012670"/>
    </source>
</evidence>
<protein>
    <recommendedName>
        <fullName evidence="4">non-reducing end alpha-L-arabinofuranosidase</fullName>
        <ecNumber evidence="4">3.2.1.55</ecNumber>
    </recommendedName>
</protein>
<dbReference type="InterPro" id="IPR010720">
    <property type="entry name" value="Alpha-L-AF_C"/>
</dbReference>
<dbReference type="Gene3D" id="2.60.40.1180">
    <property type="entry name" value="Golgi alpha-mannosidase II"/>
    <property type="match status" value="1"/>
</dbReference>
<reference evidence="10 11" key="1">
    <citation type="submission" date="2018-06" db="EMBL/GenBank/DDBJ databases">
        <title>A transcriptomic atlas of mushroom development highlights an independent origin of complex multicellularity.</title>
        <authorList>
            <consortium name="DOE Joint Genome Institute"/>
            <person name="Krizsan K."/>
            <person name="Almasi E."/>
            <person name="Merenyi Z."/>
            <person name="Sahu N."/>
            <person name="Viragh M."/>
            <person name="Koszo T."/>
            <person name="Mondo S."/>
            <person name="Kiss B."/>
            <person name="Balint B."/>
            <person name="Kues U."/>
            <person name="Barry K."/>
            <person name="Hegedus J.C."/>
            <person name="Henrissat B."/>
            <person name="Johnson J."/>
            <person name="Lipzen A."/>
            <person name="Ohm R."/>
            <person name="Nagy I."/>
            <person name="Pangilinan J."/>
            <person name="Yan J."/>
            <person name="Xiong Y."/>
            <person name="Grigoriev I.V."/>
            <person name="Hibbett D.S."/>
            <person name="Nagy L.G."/>
        </authorList>
    </citation>
    <scope>NUCLEOTIDE SEQUENCE [LARGE SCALE GENOMIC DNA]</scope>
    <source>
        <strain evidence="10 11">SZMC22713</strain>
    </source>
</reference>
<dbReference type="InterPro" id="IPR017853">
    <property type="entry name" value="GH"/>
</dbReference>
<feature type="signal peptide" evidence="8">
    <location>
        <begin position="1"/>
        <end position="18"/>
    </location>
</feature>
<comment type="catalytic activity">
    <reaction evidence="1">
        <text>Hydrolysis of terminal non-reducing alpha-L-arabinofuranoside residues in alpha-L-arabinosides.</text>
        <dbReference type="EC" id="3.2.1.55"/>
    </reaction>
</comment>
<evidence type="ECO:0000313" key="11">
    <source>
        <dbReference type="Proteomes" id="UP000294933"/>
    </source>
</evidence>
<dbReference type="GO" id="GO:0046373">
    <property type="term" value="P:L-arabinose metabolic process"/>
    <property type="evidence" value="ECO:0007669"/>
    <property type="project" value="InterPro"/>
</dbReference>
<dbReference type="STRING" id="50990.A0A4Y7PYM7"/>
<organism evidence="10 11">
    <name type="scientific">Rickenella mellea</name>
    <dbReference type="NCBI Taxonomy" id="50990"/>
    <lineage>
        <taxon>Eukaryota</taxon>
        <taxon>Fungi</taxon>
        <taxon>Dikarya</taxon>
        <taxon>Basidiomycota</taxon>
        <taxon>Agaricomycotina</taxon>
        <taxon>Agaricomycetes</taxon>
        <taxon>Hymenochaetales</taxon>
        <taxon>Rickenellaceae</taxon>
        <taxon>Rickenella</taxon>
    </lineage>
</organism>
<dbReference type="GO" id="GO:0031222">
    <property type="term" value="P:arabinan catabolic process"/>
    <property type="evidence" value="ECO:0007669"/>
    <property type="project" value="UniProtKB-UniPathway"/>
</dbReference>
<accession>A0A4Y7PYM7</accession>
<keyword evidence="7" id="KW-0325">Glycoprotein</keyword>